<feature type="chain" id="PRO_5040960969" evidence="1">
    <location>
        <begin position="23"/>
        <end position="454"/>
    </location>
</feature>
<evidence type="ECO:0000313" key="2">
    <source>
        <dbReference type="EMBL" id="MDG0864582.1"/>
    </source>
</evidence>
<gene>
    <name evidence="2" type="ORF">EXJ73_19145</name>
</gene>
<dbReference type="EMBL" id="SGUG01000036">
    <property type="protein sequence ID" value="MDG0864582.1"/>
    <property type="molecule type" value="Genomic_DNA"/>
</dbReference>
<dbReference type="AlphaFoldDB" id="A0A9X4R5M3"/>
<dbReference type="InterPro" id="IPR010752">
    <property type="entry name" value="DUF1329"/>
</dbReference>
<dbReference type="Gene3D" id="2.50.20.10">
    <property type="entry name" value="Lipoprotein localisation LolA/LolB/LppX"/>
    <property type="match status" value="1"/>
</dbReference>
<dbReference type="RefSeq" id="WP_268154190.1">
    <property type="nucleotide sequence ID" value="NZ_JAPPUW010000032.1"/>
</dbReference>
<name>A0A9X4R5M3_9BURK</name>
<reference evidence="2" key="1">
    <citation type="submission" date="2019-02" db="EMBL/GenBank/DDBJ databases">
        <title>Draft genome of the type strain Pelomonas aquatica CCUG 52575T.</title>
        <authorList>
            <person name="Gomila M."/>
            <person name="Lalucat J."/>
        </authorList>
    </citation>
    <scope>NUCLEOTIDE SEQUENCE</scope>
    <source>
        <strain evidence="2">CCUG 52575</strain>
    </source>
</reference>
<dbReference type="Proteomes" id="UP001152766">
    <property type="component" value="Unassembled WGS sequence"/>
</dbReference>
<evidence type="ECO:0000256" key="1">
    <source>
        <dbReference type="SAM" id="SignalP"/>
    </source>
</evidence>
<protein>
    <submittedName>
        <fullName evidence="2">DUF1329 domain-containing protein</fullName>
    </submittedName>
</protein>
<keyword evidence="1" id="KW-0732">Signal</keyword>
<accession>A0A9X4R5M3</accession>
<dbReference type="Pfam" id="PF07044">
    <property type="entry name" value="DUF1329"/>
    <property type="match status" value="1"/>
</dbReference>
<sequence length="454" mass="50221">MSTITRAIRACFHAALSLSAVAVVAQERTPIGAEKAGNAAGTIPAFGGSEAPTSGWSFGKYRGDHWAHKDEKPLFAIDASNVDKYADKLLPGQVQLLKTVKGYTMPVYPSHRNCAMPDYVVENTKANEGKAKIAANGWALEEAVLPSVPFPAPKSGIEAIWNLLMRFQGVAVDFQSISTYVSPAPGSDKGILVKAQQVFYFPWAAKGHVSPKSEGMVQAGVYYAYREPAALAGQAIVQRYYFGQDTESFYYFTGQRRVRRLPLYAYDAPLIGFENQLPADASYVFSGNPDRFDWKLVGKKEVYVPYNNFKTANPGVSTSDLLKPSFVSADFRRYELHRVWEIVGTVKEGVRHSSPKKTIYLDEDTWHAMVGDDYDAQGKLWRHKENGVRPAWEAGVCTSAIEYHNYDFVSGRYVADNIVAGGGQDIRVMLEAGTDARLKPSFYTAESLRANSER</sequence>
<feature type="signal peptide" evidence="1">
    <location>
        <begin position="1"/>
        <end position="22"/>
    </location>
</feature>
<dbReference type="CDD" id="cd16329">
    <property type="entry name" value="LolA_like"/>
    <property type="match status" value="1"/>
</dbReference>
<keyword evidence="3" id="KW-1185">Reference proteome</keyword>
<proteinExistence type="predicted"/>
<evidence type="ECO:0000313" key="3">
    <source>
        <dbReference type="Proteomes" id="UP001152766"/>
    </source>
</evidence>
<comment type="caution">
    <text evidence="2">The sequence shown here is derived from an EMBL/GenBank/DDBJ whole genome shotgun (WGS) entry which is preliminary data.</text>
</comment>
<organism evidence="2 3">
    <name type="scientific">Pelomonas aquatica</name>
    <dbReference type="NCBI Taxonomy" id="431058"/>
    <lineage>
        <taxon>Bacteria</taxon>
        <taxon>Pseudomonadati</taxon>
        <taxon>Pseudomonadota</taxon>
        <taxon>Betaproteobacteria</taxon>
        <taxon>Burkholderiales</taxon>
        <taxon>Sphaerotilaceae</taxon>
        <taxon>Roseateles</taxon>
    </lineage>
</organism>